<evidence type="ECO:0000313" key="2">
    <source>
        <dbReference type="Proteomes" id="UP001596368"/>
    </source>
</evidence>
<accession>A0ABD5XUZ3</accession>
<dbReference type="Proteomes" id="UP001596368">
    <property type="component" value="Unassembled WGS sequence"/>
</dbReference>
<proteinExistence type="predicted"/>
<protein>
    <submittedName>
        <fullName evidence="1">Uncharacterized protein</fullName>
    </submittedName>
</protein>
<comment type="caution">
    <text evidence="1">The sequence shown here is derived from an EMBL/GenBank/DDBJ whole genome shotgun (WGS) entry which is preliminary data.</text>
</comment>
<dbReference type="GeneID" id="81121293"/>
<evidence type="ECO:0000313" key="1">
    <source>
        <dbReference type="EMBL" id="MFC7136885.1"/>
    </source>
</evidence>
<dbReference type="AlphaFoldDB" id="A0ABD5XUZ3"/>
<dbReference type="EMBL" id="JBHSZG010000001">
    <property type="protein sequence ID" value="MFC7136885.1"/>
    <property type="molecule type" value="Genomic_DNA"/>
</dbReference>
<dbReference type="RefSeq" id="WP_284014081.1">
    <property type="nucleotide sequence ID" value="NZ_CP126156.1"/>
</dbReference>
<name>A0ABD5XUZ3_9EURY</name>
<gene>
    <name evidence="1" type="ORF">ACFQRB_11135</name>
</gene>
<keyword evidence="2" id="KW-1185">Reference proteome</keyword>
<organism evidence="1 2">
    <name type="scientific">Halobaculum litoreum</name>
    <dbReference type="NCBI Taxonomy" id="3031998"/>
    <lineage>
        <taxon>Archaea</taxon>
        <taxon>Methanobacteriati</taxon>
        <taxon>Methanobacteriota</taxon>
        <taxon>Stenosarchaea group</taxon>
        <taxon>Halobacteria</taxon>
        <taxon>Halobacteriales</taxon>
        <taxon>Haloferacaceae</taxon>
        <taxon>Halobaculum</taxon>
    </lineage>
</organism>
<reference evidence="1 2" key="1">
    <citation type="journal article" date="2019" name="Int. J. Syst. Evol. Microbiol.">
        <title>The Global Catalogue of Microorganisms (GCM) 10K type strain sequencing project: providing services to taxonomists for standard genome sequencing and annotation.</title>
        <authorList>
            <consortium name="The Broad Institute Genomics Platform"/>
            <consortium name="The Broad Institute Genome Sequencing Center for Infectious Disease"/>
            <person name="Wu L."/>
            <person name="Ma J."/>
        </authorList>
    </citation>
    <scope>NUCLEOTIDE SEQUENCE [LARGE SCALE GENOMIC DNA]</scope>
    <source>
        <strain evidence="1 2">DT92</strain>
    </source>
</reference>
<sequence>MTFSIAAVGPWTGAGGVAAQSKFAAEAVAALTDADGGDEARLLAAVRQGLQRYDRP</sequence>